<evidence type="ECO:0000256" key="1">
    <source>
        <dbReference type="SAM" id="MobiDB-lite"/>
    </source>
</evidence>
<evidence type="ECO:0000256" key="2">
    <source>
        <dbReference type="SAM" id="Phobius"/>
    </source>
</evidence>
<sequence length="107" mass="11582">MVAEKLSESVNADDSEVEAIRRGSRERALGVAVITIALSSVVAWILVDAGYGVVSSLLIVWMFGNLLFLGLASLARALTRSRARRDDAPQLRGSLSTREDKRNPDIA</sequence>
<protein>
    <submittedName>
        <fullName evidence="3">Uncharacterized protein</fullName>
    </submittedName>
</protein>
<gene>
    <name evidence="3" type="ORF">G5B40_01715</name>
</gene>
<feature type="transmembrane region" description="Helical" evidence="2">
    <location>
        <begin position="53"/>
        <end position="75"/>
    </location>
</feature>
<dbReference type="Proteomes" id="UP000503336">
    <property type="component" value="Chromosome"/>
</dbReference>
<dbReference type="AlphaFoldDB" id="A0A7L5BT04"/>
<keyword evidence="4" id="KW-1185">Reference proteome</keyword>
<dbReference type="EMBL" id="CP049056">
    <property type="protein sequence ID" value="QIE54272.1"/>
    <property type="molecule type" value="Genomic_DNA"/>
</dbReference>
<accession>A0A7L5BT04</accession>
<feature type="transmembrane region" description="Helical" evidence="2">
    <location>
        <begin position="28"/>
        <end position="47"/>
    </location>
</feature>
<evidence type="ECO:0000313" key="4">
    <source>
        <dbReference type="Proteomes" id="UP000503336"/>
    </source>
</evidence>
<keyword evidence="2" id="KW-1133">Transmembrane helix</keyword>
<evidence type="ECO:0000313" key="3">
    <source>
        <dbReference type="EMBL" id="QIE54272.1"/>
    </source>
</evidence>
<feature type="region of interest" description="Disordered" evidence="1">
    <location>
        <begin position="82"/>
        <end position="107"/>
    </location>
</feature>
<name>A0A7L5BT04_9RHOB</name>
<proteinExistence type="predicted"/>
<feature type="region of interest" description="Disordered" evidence="1">
    <location>
        <begin position="1"/>
        <end position="22"/>
    </location>
</feature>
<dbReference type="RefSeq" id="WP_165094267.1">
    <property type="nucleotide sequence ID" value="NZ_CP049056.1"/>
</dbReference>
<keyword evidence="2" id="KW-0812">Transmembrane</keyword>
<dbReference type="KEGG" id="hdh:G5B40_01715"/>
<organism evidence="3 4">
    <name type="scientific">Pikeienuella piscinae</name>
    <dbReference type="NCBI Taxonomy" id="2748098"/>
    <lineage>
        <taxon>Bacteria</taxon>
        <taxon>Pseudomonadati</taxon>
        <taxon>Pseudomonadota</taxon>
        <taxon>Alphaproteobacteria</taxon>
        <taxon>Rhodobacterales</taxon>
        <taxon>Paracoccaceae</taxon>
        <taxon>Pikeienuella</taxon>
    </lineage>
</organism>
<reference evidence="3 4" key="1">
    <citation type="submission" date="2020-02" db="EMBL/GenBank/DDBJ databases">
        <title>complete genome sequence of Rhodobacteraceae bacterium.</title>
        <authorList>
            <person name="Park J."/>
            <person name="Kim Y.-S."/>
            <person name="Kim K.-H."/>
        </authorList>
    </citation>
    <scope>NUCLEOTIDE SEQUENCE [LARGE SCALE GENOMIC DNA]</scope>
    <source>
        <strain evidence="3 4">RR4-56</strain>
    </source>
</reference>
<feature type="compositionally biased region" description="Basic and acidic residues" evidence="1">
    <location>
        <begin position="97"/>
        <end position="107"/>
    </location>
</feature>
<keyword evidence="2" id="KW-0472">Membrane</keyword>